<keyword evidence="2" id="KW-0677">Repeat</keyword>
<dbReference type="InterPro" id="IPR011047">
    <property type="entry name" value="Quinoprotein_ADH-like_sf"/>
</dbReference>
<dbReference type="InterPro" id="IPR011646">
    <property type="entry name" value="KAP_P-loop"/>
</dbReference>
<dbReference type="InterPro" id="IPR001680">
    <property type="entry name" value="WD40_rpt"/>
</dbReference>
<dbReference type="SUPFAM" id="SSF52540">
    <property type="entry name" value="P-loop containing nucleoside triphosphate hydrolases"/>
    <property type="match status" value="1"/>
</dbReference>
<dbReference type="PROSITE" id="PS50082">
    <property type="entry name" value="WD_REPEATS_2"/>
    <property type="match status" value="2"/>
</dbReference>
<feature type="compositionally biased region" description="Pro residues" evidence="4">
    <location>
        <begin position="1118"/>
        <end position="1133"/>
    </location>
</feature>
<feature type="transmembrane region" description="Helical" evidence="5">
    <location>
        <begin position="851"/>
        <end position="872"/>
    </location>
</feature>
<evidence type="ECO:0000313" key="8">
    <source>
        <dbReference type="Proteomes" id="UP000242415"/>
    </source>
</evidence>
<evidence type="ECO:0000256" key="5">
    <source>
        <dbReference type="SAM" id="Phobius"/>
    </source>
</evidence>
<evidence type="ECO:0000256" key="1">
    <source>
        <dbReference type="ARBA" id="ARBA00022574"/>
    </source>
</evidence>
<proteinExistence type="predicted"/>
<dbReference type="PANTHER" id="PTHR22847">
    <property type="entry name" value="WD40 REPEAT PROTEIN"/>
    <property type="match status" value="1"/>
</dbReference>
<evidence type="ECO:0000256" key="4">
    <source>
        <dbReference type="SAM" id="MobiDB-lite"/>
    </source>
</evidence>
<dbReference type="InterPro" id="IPR027417">
    <property type="entry name" value="P-loop_NTPase"/>
</dbReference>
<dbReference type="SMART" id="SM00320">
    <property type="entry name" value="WD40"/>
    <property type="match status" value="11"/>
</dbReference>
<keyword evidence="5" id="KW-0472">Membrane</keyword>
<dbReference type="Gene3D" id="2.130.10.10">
    <property type="entry name" value="YVTN repeat-like/Quinoprotein amine dehydrogenase"/>
    <property type="match status" value="3"/>
</dbReference>
<dbReference type="SUPFAM" id="SSF50978">
    <property type="entry name" value="WD40 repeat-like"/>
    <property type="match status" value="1"/>
</dbReference>
<dbReference type="InterPro" id="IPR015943">
    <property type="entry name" value="WD40/YVTN_repeat-like_dom_sf"/>
</dbReference>
<feature type="region of interest" description="Disordered" evidence="4">
    <location>
        <begin position="915"/>
        <end position="940"/>
    </location>
</feature>
<feature type="repeat" description="WD" evidence="3">
    <location>
        <begin position="72"/>
        <end position="95"/>
    </location>
</feature>
<dbReference type="RefSeq" id="WP_175543765.1">
    <property type="nucleotide sequence ID" value="NZ_FNPH01000013.1"/>
</dbReference>
<dbReference type="Pfam" id="PF07693">
    <property type="entry name" value="KAP_NTPase"/>
    <property type="match status" value="1"/>
</dbReference>
<keyword evidence="5" id="KW-1133">Transmembrane helix</keyword>
<dbReference type="PRINTS" id="PR00320">
    <property type="entry name" value="GPROTEINBRPT"/>
</dbReference>
<evidence type="ECO:0000256" key="2">
    <source>
        <dbReference type="ARBA" id="ARBA00022737"/>
    </source>
</evidence>
<keyword evidence="5" id="KW-0812">Transmembrane</keyword>
<feature type="domain" description="KAP NTPase" evidence="6">
    <location>
        <begin position="662"/>
        <end position="1070"/>
    </location>
</feature>
<feature type="compositionally biased region" description="Low complexity" evidence="4">
    <location>
        <begin position="1099"/>
        <end position="1108"/>
    </location>
</feature>
<dbReference type="SUPFAM" id="SSF50998">
    <property type="entry name" value="Quinoprotein alcohol dehydrogenase-like"/>
    <property type="match status" value="1"/>
</dbReference>
<name>A0A1H3STN5_9ACTN</name>
<evidence type="ECO:0000259" key="6">
    <source>
        <dbReference type="Pfam" id="PF07693"/>
    </source>
</evidence>
<evidence type="ECO:0000256" key="3">
    <source>
        <dbReference type="PROSITE-ProRule" id="PRU00221"/>
    </source>
</evidence>
<feature type="transmembrane region" description="Helical" evidence="5">
    <location>
        <begin position="884"/>
        <end position="905"/>
    </location>
</feature>
<dbReference type="InterPro" id="IPR020472">
    <property type="entry name" value="WD40_PAC1"/>
</dbReference>
<dbReference type="PROSITE" id="PS50294">
    <property type="entry name" value="WD_REPEATS_REGION"/>
    <property type="match status" value="1"/>
</dbReference>
<dbReference type="InterPro" id="IPR036322">
    <property type="entry name" value="WD40_repeat_dom_sf"/>
</dbReference>
<feature type="repeat" description="WD" evidence="3">
    <location>
        <begin position="369"/>
        <end position="412"/>
    </location>
</feature>
<sequence length="1331" mass="140806">MQPHRIARGTGPVTALALLRVAGRLTLARAGADGISLLDVETGGLVGHLDGGRSAPVRTLSVVTDGRDAPALLAAGGVDGVVRLWDAARQEPVARVAIGNGSVAALTTLDAPQGSLVAAVCSRQVRLWDWRRERVRDLALAGAPTSALCPLRIGRQALLVAGHVGGDVRLWDPDQPGAPVRVIAAAHDGTVRALTPFRMGGAEWLASGGPDRTIRIWQFSDLLADPLTVDALRTRGTVRQLAALAHHDGDLLVSASAAGLTDLWRPDPSHPAHLRAFDGHRGEVWSVACTRDGGRTVVASGDISGGIRLTDLRDDVEEPTTVSLRVAPASPIWSLAALPGRAGGLLASAGVDGAVGMVGPGASVLRTAPTGHDGTVRAVAAGPDPNRPALISGGVDGTIRAWDPVTGAARASVMHGRGEVWALAPLRLNGADLVVSGGADGVVRLSPLDGADTTAETLAEEAGEITGLTVVPAPRRPRIACAGTTGVRLIDLAPRRAVQQICTMPTSAVTTVTCRDRTLVVCARLDGDVVLFDPVTRQLAATLPTPEIPAQVCALTVVPRGGEQWIVGGCHDGRLLIWDADTATLRTEIAGAHLGAVRAVVALDRDGAAQLGSAGDDGQLRRWALTGPAPRLVDELRPGSGPPGPPDGPERADRLGRAALVAGLHELLTDPGTTPPMVIGVHGPSGHGRTSVLSQLRGQLDRTQPAPGWTDPPSPTHELTSAPGRAPARGWRGLRQRWQGGPVRTRLTRWWAWRQLERGSEPAGRLPYRIRPRRRGPGAASADGPAQPITVWFSPARYAGPEHIWAGLTRELLTAVTRRLPAAQRERLWFDLNLRRTDPARLRPRLLWQPVARLVANLVLLALTTVTAVALVGSATGRRVPPSVTLGAIGAAVIVLGLVTVARFGCRHIRGELPPGVLDGPSPSGIAPPHGSNGPTDRDPLRHSPTGYLYLLQHDVPEIVALASRETPIVIFVDDLDRCGPETVAATVDAIELFLSDAFGDCVFVLALDPTTVAAQLAGAQTTLPRRLGADGAGSGQARHVGWRLLEKLITLPVRLPGLTASCLGGYLDELTGARPLGAPPPPAPAPRPPAPRPPARPTGPFRRAPVRVPRPRLPADDLPPPDRPPPDRPAPADPAVETVPRGGGPVGRPRPPADEGPTPRTDGIAGASAVTAAVTRRVAWSPAETAAQIDYVEQIRDVRRELRRAALALPRRGPRQAERVVNLWRFYMSVEYRCGRLPEHFRELARHGRAMARFVGMLLRFPALLDSVSDPSPTEFRRFVAAAAEEQMWHEQLVRCRLSPVDPAVEELRELLRDPTGSPELLAEIGERYL</sequence>
<feature type="region of interest" description="Disordered" evidence="4">
    <location>
        <begin position="700"/>
        <end position="737"/>
    </location>
</feature>
<dbReference type="STRING" id="405436.SAMN05444365_11379"/>
<organism evidence="7 8">
    <name type="scientific">Micromonospora pattaloongensis</name>
    <dbReference type="NCBI Taxonomy" id="405436"/>
    <lineage>
        <taxon>Bacteria</taxon>
        <taxon>Bacillati</taxon>
        <taxon>Actinomycetota</taxon>
        <taxon>Actinomycetes</taxon>
        <taxon>Micromonosporales</taxon>
        <taxon>Micromonosporaceae</taxon>
        <taxon>Micromonospora</taxon>
    </lineage>
</organism>
<dbReference type="EMBL" id="FNPH01000013">
    <property type="protein sequence ID" value="SDZ40489.1"/>
    <property type="molecule type" value="Genomic_DNA"/>
</dbReference>
<dbReference type="Pfam" id="PF00400">
    <property type="entry name" value="WD40"/>
    <property type="match status" value="3"/>
</dbReference>
<protein>
    <submittedName>
        <fullName evidence="7">WD40 repeat</fullName>
    </submittedName>
</protein>
<reference evidence="8" key="1">
    <citation type="submission" date="2016-10" db="EMBL/GenBank/DDBJ databases">
        <authorList>
            <person name="Varghese N."/>
            <person name="Submissions S."/>
        </authorList>
    </citation>
    <scope>NUCLEOTIDE SEQUENCE [LARGE SCALE GENOMIC DNA]</scope>
    <source>
        <strain evidence="8">DSM 45245</strain>
    </source>
</reference>
<dbReference type="PANTHER" id="PTHR22847:SF637">
    <property type="entry name" value="WD REPEAT DOMAIN 5B"/>
    <property type="match status" value="1"/>
</dbReference>
<evidence type="ECO:0000313" key="7">
    <source>
        <dbReference type="EMBL" id="SDZ40489.1"/>
    </source>
</evidence>
<keyword evidence="1 3" id="KW-0853">WD repeat</keyword>
<gene>
    <name evidence="7" type="ORF">SAMN05444365_11379</name>
</gene>
<feature type="region of interest" description="Disordered" evidence="4">
    <location>
        <begin position="1074"/>
        <end position="1165"/>
    </location>
</feature>
<accession>A0A1H3STN5</accession>
<dbReference type="Proteomes" id="UP000242415">
    <property type="component" value="Unassembled WGS sequence"/>
</dbReference>
<feature type="region of interest" description="Disordered" evidence="4">
    <location>
        <begin position="629"/>
        <end position="652"/>
    </location>
</feature>
<feature type="compositionally biased region" description="Pro residues" evidence="4">
    <location>
        <begin position="1078"/>
        <end position="1098"/>
    </location>
</feature>
<keyword evidence="8" id="KW-1185">Reference proteome</keyword>